<name>A0ABT3TM53_9GAMM</name>
<dbReference type="EMBL" id="SHNN01000004">
    <property type="protein sequence ID" value="MCX2982820.1"/>
    <property type="molecule type" value="Genomic_DNA"/>
</dbReference>
<accession>A0ABT3TM53</accession>
<evidence type="ECO:0000259" key="3">
    <source>
        <dbReference type="PROSITE" id="PS50887"/>
    </source>
</evidence>
<dbReference type="InterPro" id="IPR043128">
    <property type="entry name" value="Rev_trsase/Diguanyl_cyclase"/>
</dbReference>
<organism evidence="4 5">
    <name type="scientific">Candidatus Litorirhabdus singularis</name>
    <dbReference type="NCBI Taxonomy" id="2518993"/>
    <lineage>
        <taxon>Bacteria</taxon>
        <taxon>Pseudomonadati</taxon>
        <taxon>Pseudomonadota</taxon>
        <taxon>Gammaproteobacteria</taxon>
        <taxon>Cellvibrionales</taxon>
        <taxon>Halieaceae</taxon>
        <taxon>Candidatus Litorirhabdus</taxon>
    </lineage>
</organism>
<keyword evidence="5" id="KW-1185">Reference proteome</keyword>
<evidence type="ECO:0000256" key="1">
    <source>
        <dbReference type="ARBA" id="ARBA00012528"/>
    </source>
</evidence>
<feature type="transmembrane region" description="Helical" evidence="2">
    <location>
        <begin position="96"/>
        <end position="118"/>
    </location>
</feature>
<dbReference type="InterPro" id="IPR029787">
    <property type="entry name" value="Nucleotide_cyclase"/>
</dbReference>
<dbReference type="PANTHER" id="PTHR45138">
    <property type="entry name" value="REGULATORY COMPONENTS OF SENSORY TRANSDUCTION SYSTEM"/>
    <property type="match status" value="1"/>
</dbReference>
<dbReference type="PROSITE" id="PS50887">
    <property type="entry name" value="GGDEF"/>
    <property type="match status" value="1"/>
</dbReference>
<reference evidence="4" key="1">
    <citation type="submission" date="2019-02" db="EMBL/GenBank/DDBJ databases">
        <authorList>
            <person name="Li S.-H."/>
        </authorList>
    </citation>
    <scope>NUCLEOTIDE SEQUENCE</scope>
    <source>
        <strain evidence="4">IMCC14734</strain>
    </source>
</reference>
<feature type="domain" description="GGDEF" evidence="3">
    <location>
        <begin position="214"/>
        <end position="343"/>
    </location>
</feature>
<dbReference type="EC" id="2.7.7.65" evidence="1"/>
<evidence type="ECO:0000256" key="2">
    <source>
        <dbReference type="SAM" id="Phobius"/>
    </source>
</evidence>
<evidence type="ECO:0000313" key="4">
    <source>
        <dbReference type="EMBL" id="MCX2982820.1"/>
    </source>
</evidence>
<dbReference type="InterPro" id="IPR000160">
    <property type="entry name" value="GGDEF_dom"/>
</dbReference>
<sequence length="343" mass="37882">MTTEFLKDTSTSVNSAEDVPSMSDRSLEMSIIFWISSVTIVVISGFAVYRWQTDDSGGAAVNTLIVSMVAMVLMLSRYPRHSALAIKLFGLTTCSAALLSSLLVSNNGLLWALLVLLVNTLTQTRRWALALNAVVIVVLTAATQLYESLLQQVSWTTVAILITSFAQLSTDQLRKQRELLAKQANIDPLTGAGNRRLMQKHLQDLATGRRSGERSATLMVFDLDNFKEVNDQHGHETGDRVLIEFVRSVHSSQRGDDGFYRMGGEEFVMLLRGMNETTARAYLPGLHQRLSGQVKTPSGAVEFSSGAATLRQGEDWSNWLARADRALYTAKNSGRNQILFCED</sequence>
<protein>
    <recommendedName>
        <fullName evidence="1">diguanylate cyclase</fullName>
        <ecNumber evidence="1">2.7.7.65</ecNumber>
    </recommendedName>
</protein>
<proteinExistence type="predicted"/>
<feature type="transmembrane region" description="Helical" evidence="2">
    <location>
        <begin position="127"/>
        <end position="146"/>
    </location>
</feature>
<dbReference type="Pfam" id="PF00990">
    <property type="entry name" value="GGDEF"/>
    <property type="match status" value="1"/>
</dbReference>
<dbReference type="PANTHER" id="PTHR45138:SF24">
    <property type="entry name" value="DIGUANYLATE CYCLASE DGCC-RELATED"/>
    <property type="match status" value="1"/>
</dbReference>
<feature type="transmembrane region" description="Helical" evidence="2">
    <location>
        <begin position="56"/>
        <end position="76"/>
    </location>
</feature>
<dbReference type="NCBIfam" id="TIGR00254">
    <property type="entry name" value="GGDEF"/>
    <property type="match status" value="1"/>
</dbReference>
<dbReference type="Gene3D" id="3.30.70.270">
    <property type="match status" value="1"/>
</dbReference>
<dbReference type="Proteomes" id="UP001143362">
    <property type="component" value="Unassembled WGS sequence"/>
</dbReference>
<dbReference type="InterPro" id="IPR050469">
    <property type="entry name" value="Diguanylate_Cyclase"/>
</dbReference>
<gene>
    <name evidence="4" type="ORF">EYC98_18310</name>
</gene>
<evidence type="ECO:0000313" key="5">
    <source>
        <dbReference type="Proteomes" id="UP001143362"/>
    </source>
</evidence>
<keyword evidence="2" id="KW-0812">Transmembrane</keyword>
<dbReference type="SMART" id="SM00267">
    <property type="entry name" value="GGDEF"/>
    <property type="match status" value="1"/>
</dbReference>
<feature type="transmembrane region" description="Helical" evidence="2">
    <location>
        <begin position="31"/>
        <end position="49"/>
    </location>
</feature>
<comment type="caution">
    <text evidence="4">The sequence shown here is derived from an EMBL/GenBank/DDBJ whole genome shotgun (WGS) entry which is preliminary data.</text>
</comment>
<keyword evidence="2" id="KW-1133">Transmembrane helix</keyword>
<dbReference type="CDD" id="cd01949">
    <property type="entry name" value="GGDEF"/>
    <property type="match status" value="1"/>
</dbReference>
<dbReference type="SUPFAM" id="SSF55073">
    <property type="entry name" value="Nucleotide cyclase"/>
    <property type="match status" value="1"/>
</dbReference>
<dbReference type="RefSeq" id="WP_279246846.1">
    <property type="nucleotide sequence ID" value="NZ_SHNN01000004.1"/>
</dbReference>
<keyword evidence="2" id="KW-0472">Membrane</keyword>